<gene>
    <name evidence="1" type="ORF">IX84_02805</name>
</gene>
<proteinExistence type="predicted"/>
<comment type="caution">
    <text evidence="1">The sequence shown here is derived from an EMBL/GenBank/DDBJ whole genome shotgun (WGS) entry which is preliminary data.</text>
</comment>
<name>A0A098SE25_9BACT</name>
<reference evidence="1 2" key="1">
    <citation type="journal article" date="2014" name="Int. J. Syst. Evol. Microbiol.">
        <title>Phaeodactylibacter xiamenensis gen. nov., sp. nov., a member of the family Saprospiraceae isolated from the marine alga Phaeodactylum tricornutum.</title>
        <authorList>
            <person name="Chen Z.Jr."/>
            <person name="Lei X."/>
            <person name="Lai Q."/>
            <person name="Li Y."/>
            <person name="Zhang B."/>
            <person name="Zhang J."/>
            <person name="Zhang H."/>
            <person name="Yang L."/>
            <person name="Zheng W."/>
            <person name="Tian Y."/>
            <person name="Yu Z."/>
            <person name="Xu H.Jr."/>
            <person name="Zheng T."/>
        </authorList>
    </citation>
    <scope>NUCLEOTIDE SEQUENCE [LARGE SCALE GENOMIC DNA]</scope>
    <source>
        <strain evidence="1 2">KD52</strain>
    </source>
</reference>
<protein>
    <recommendedName>
        <fullName evidence="3">Outer membrane protein beta-barrel domain-containing protein</fullName>
    </recommendedName>
</protein>
<dbReference type="RefSeq" id="WP_044216350.1">
    <property type="nucleotide sequence ID" value="NZ_JBKAGJ010000024.1"/>
</dbReference>
<accession>A0A098SE25</accession>
<dbReference type="OrthoDB" id="1112098at2"/>
<dbReference type="AlphaFoldDB" id="A0A098SE25"/>
<dbReference type="Proteomes" id="UP000029736">
    <property type="component" value="Unassembled WGS sequence"/>
</dbReference>
<evidence type="ECO:0008006" key="3">
    <source>
        <dbReference type="Google" id="ProtNLM"/>
    </source>
</evidence>
<sequence>MRSLLGIAFWFSLVATTLQGQGSDAAVTWINGKVSFLSSRNVYVKFSSTKGITIGDTLYINREGHYLPALQTDNKSSTSAVCTPFANFSFQKEDLIYAKIPVDESLPPPSVAPAETTVPKDEAVNGITPVLVPEEDQEQEEPGRSLEKIRARLSAASYSSRSEYRDLHRMRYAFSFRGDHLKDSRFSTEQYITFRHTLGEWEEVQDNLSNALKVYALSVRYDFDSTSNLTLGRRINPNMSSVGAIDGLQYEQQIGAFTLGGIAGFRPDYSDYSFNPSLLEAGGYLALTAPGKQQSHRTTVGFLEQTNQGQTDRRFLYFQHRSTPFEGFNLFSSVEADLYENLNSEVQNKLRLTSLYLSMRYRVNKKIRLSLSYDNRRNVIYYESYKSFIDQLIQDETRQGLRFSINLRPAKLLTLGVNTGWRFQRSDRNQSKNLRAFLTWSKIPRLNMRASLSATLLQTNYIKSQIYDLRLSRPIIKKRLDGDVYFRTVHYEYQNTGSQVDQKIAGASLSLRIRKQLSLLVFYEGTFIEQEQPYQRINTKIIQRF</sequence>
<keyword evidence="2" id="KW-1185">Reference proteome</keyword>
<evidence type="ECO:0000313" key="2">
    <source>
        <dbReference type="Proteomes" id="UP000029736"/>
    </source>
</evidence>
<organism evidence="1 2">
    <name type="scientific">Phaeodactylibacter xiamenensis</name>
    <dbReference type="NCBI Taxonomy" id="1524460"/>
    <lineage>
        <taxon>Bacteria</taxon>
        <taxon>Pseudomonadati</taxon>
        <taxon>Bacteroidota</taxon>
        <taxon>Saprospiria</taxon>
        <taxon>Saprospirales</taxon>
        <taxon>Haliscomenobacteraceae</taxon>
        <taxon>Phaeodactylibacter</taxon>
    </lineage>
</organism>
<evidence type="ECO:0000313" key="1">
    <source>
        <dbReference type="EMBL" id="KGE89282.1"/>
    </source>
</evidence>
<dbReference type="EMBL" id="JPOS01000010">
    <property type="protein sequence ID" value="KGE89282.1"/>
    <property type="molecule type" value="Genomic_DNA"/>
</dbReference>